<keyword evidence="4" id="KW-0645">Protease</keyword>
<feature type="chain" id="PRO_5012454644" evidence="2">
    <location>
        <begin position="31"/>
        <end position="387"/>
    </location>
</feature>
<dbReference type="AlphaFoldDB" id="A0A1M5I547"/>
<feature type="region of interest" description="Disordered" evidence="1">
    <location>
        <begin position="364"/>
        <end position="387"/>
    </location>
</feature>
<dbReference type="SUPFAM" id="SSF56601">
    <property type="entry name" value="beta-lactamase/transpeptidase-like"/>
    <property type="match status" value="1"/>
</dbReference>
<evidence type="ECO:0000313" key="5">
    <source>
        <dbReference type="Proteomes" id="UP000184501"/>
    </source>
</evidence>
<feature type="signal peptide" evidence="2">
    <location>
        <begin position="1"/>
        <end position="30"/>
    </location>
</feature>
<dbReference type="Gene3D" id="3.40.710.10">
    <property type="entry name" value="DD-peptidase/beta-lactamase superfamily"/>
    <property type="match status" value="1"/>
</dbReference>
<dbReference type="InterPro" id="IPR012338">
    <property type="entry name" value="Beta-lactam/transpept-like"/>
</dbReference>
<gene>
    <name evidence="4" type="ORF">SAMN05444320_107112</name>
</gene>
<keyword evidence="2" id="KW-0732">Signal</keyword>
<keyword evidence="4" id="KW-0378">Hydrolase</keyword>
<evidence type="ECO:0000259" key="3">
    <source>
        <dbReference type="Pfam" id="PF00144"/>
    </source>
</evidence>
<accession>A0A1M5I547</accession>
<dbReference type="GO" id="GO:0004180">
    <property type="term" value="F:carboxypeptidase activity"/>
    <property type="evidence" value="ECO:0007669"/>
    <property type="project" value="UniProtKB-KW"/>
</dbReference>
<organism evidence="4 5">
    <name type="scientific">Streptoalloteichus hindustanus</name>
    <dbReference type="NCBI Taxonomy" id="2017"/>
    <lineage>
        <taxon>Bacteria</taxon>
        <taxon>Bacillati</taxon>
        <taxon>Actinomycetota</taxon>
        <taxon>Actinomycetes</taxon>
        <taxon>Pseudonocardiales</taxon>
        <taxon>Pseudonocardiaceae</taxon>
        <taxon>Streptoalloteichus</taxon>
    </lineage>
</organism>
<dbReference type="RefSeq" id="WP_073486413.1">
    <property type="nucleotide sequence ID" value="NZ_FQVN01000007.1"/>
</dbReference>
<protein>
    <submittedName>
        <fullName evidence="4">D-alanyl-D-alanine carboxypeptidase</fullName>
    </submittedName>
</protein>
<dbReference type="EMBL" id="FQVN01000007">
    <property type="protein sequence ID" value="SHG23456.1"/>
    <property type="molecule type" value="Genomic_DNA"/>
</dbReference>
<evidence type="ECO:0000256" key="2">
    <source>
        <dbReference type="SAM" id="SignalP"/>
    </source>
</evidence>
<dbReference type="InterPro" id="IPR050491">
    <property type="entry name" value="AmpC-like"/>
</dbReference>
<dbReference type="STRING" id="2017.SAMN05444320_107112"/>
<feature type="domain" description="Beta-lactamase-related" evidence="3">
    <location>
        <begin position="43"/>
        <end position="375"/>
    </location>
</feature>
<dbReference type="Proteomes" id="UP000184501">
    <property type="component" value="Unassembled WGS sequence"/>
</dbReference>
<dbReference type="OrthoDB" id="503788at2"/>
<reference evidence="4 5" key="1">
    <citation type="submission" date="2016-11" db="EMBL/GenBank/DDBJ databases">
        <authorList>
            <person name="Jaros S."/>
            <person name="Januszkiewicz K."/>
            <person name="Wedrychowicz H."/>
        </authorList>
    </citation>
    <scope>NUCLEOTIDE SEQUENCE [LARGE SCALE GENOMIC DNA]</scope>
    <source>
        <strain evidence="4 5">DSM 44523</strain>
    </source>
</reference>
<keyword evidence="4" id="KW-0121">Carboxypeptidase</keyword>
<keyword evidence="5" id="KW-1185">Reference proteome</keyword>
<dbReference type="PANTHER" id="PTHR46825">
    <property type="entry name" value="D-ALANYL-D-ALANINE-CARBOXYPEPTIDASE/ENDOPEPTIDASE AMPH"/>
    <property type="match status" value="1"/>
</dbReference>
<proteinExistence type="predicted"/>
<sequence>MTKNLGLRRWMVVLVSAVSVALAVPASAQARTGDGHADTQALLDRYRAKSGPGAAIYAGGRAGTWHLHSGTARIGWPHRPVRPIDQFRIGSQTKTFTAAVVLQLVDEKRVELDAPVERYLPGVVRGNGHDGNRITVRQLLQHTSGIANPPDEAYSEPPNPDGTFTLLELVRIGLDYRPRPEPEPGWSYSNTNYHLAGLLIERITGTTVADAIADRIVKPLGLTRTRLPRPGDRTLDEPYVPGYTRKTAGPFSYWVDTTSGFPGVNIDIVSIASSSGGMVSTLGEQTVFLQALLDGRVVSASALAEMRRTVPVPGHPAGYGYGLGLVRQPLSCGGEAWGHPGSLATGHASFAMVTHDARHAALVTNTKSSATSPSADDVVDSALCGSR</sequence>
<evidence type="ECO:0000313" key="4">
    <source>
        <dbReference type="EMBL" id="SHG23456.1"/>
    </source>
</evidence>
<evidence type="ECO:0000256" key="1">
    <source>
        <dbReference type="SAM" id="MobiDB-lite"/>
    </source>
</evidence>
<dbReference type="Pfam" id="PF00144">
    <property type="entry name" value="Beta-lactamase"/>
    <property type="match status" value="1"/>
</dbReference>
<feature type="compositionally biased region" description="Polar residues" evidence="1">
    <location>
        <begin position="364"/>
        <end position="374"/>
    </location>
</feature>
<dbReference type="InterPro" id="IPR001466">
    <property type="entry name" value="Beta-lactam-related"/>
</dbReference>
<name>A0A1M5I547_STRHI</name>
<dbReference type="PANTHER" id="PTHR46825:SF7">
    <property type="entry name" value="D-ALANYL-D-ALANINE CARBOXYPEPTIDASE"/>
    <property type="match status" value="1"/>
</dbReference>